<accession>A0A6A6P5C7</accession>
<dbReference type="PANTHER" id="PTHR34002:SF9">
    <property type="entry name" value="XYLOGLUCAN-SPECIFIC ENDO-BETA-1,4-GLUCANASE A"/>
    <property type="match status" value="1"/>
</dbReference>
<protein>
    <submittedName>
        <fullName evidence="4">Concanavalin A-like lectin/glucanase domain-containing protein</fullName>
    </submittedName>
</protein>
<evidence type="ECO:0000256" key="1">
    <source>
        <dbReference type="ARBA" id="ARBA00005519"/>
    </source>
</evidence>
<feature type="signal peptide" evidence="3">
    <location>
        <begin position="1"/>
        <end position="17"/>
    </location>
</feature>
<keyword evidence="2" id="KW-0378">Hydrolase</keyword>
<dbReference type="Proteomes" id="UP000799766">
    <property type="component" value="Unassembled WGS sequence"/>
</dbReference>
<keyword evidence="2" id="KW-0326">Glycosidase</keyword>
<sequence length="315" mass="33718">MWLLTLFSAGLFVLPAAITVGGYIGIEYQKVFHGEGRPAPGTNNPLGPGPDGDGRIIETNTWCQKSFGITPFPGRYVFNPNQWGDPDDLGDLCMNITTDSGVSEDTLFAAGFSATWQYPVGPVDEPVHAFPNAKLLLPGDGPVRLAGLDGLRLDVSWSYGLGSYVHADTDSAVLGAAKVNANVCVDMFLAADAADAADPTRARYEVMVWLAAWGDATDPIGLPAGSQANHTINGTRFDLYYGDNALGQTVLTWLADRNTTDFIGDIGPLIHELKHHTGPDASDHLGYVAFGSEALYSFENVTFYVPRLAMDIDSS</sequence>
<dbReference type="GO" id="GO:0030246">
    <property type="term" value="F:carbohydrate binding"/>
    <property type="evidence" value="ECO:0007669"/>
    <property type="project" value="UniProtKB-KW"/>
</dbReference>
<keyword evidence="3" id="KW-0732">Signal</keyword>
<dbReference type="InterPro" id="IPR013319">
    <property type="entry name" value="GH11/12"/>
</dbReference>
<dbReference type="AlphaFoldDB" id="A0A6A6P5C7"/>
<dbReference type="PANTHER" id="PTHR34002">
    <property type="entry name" value="BLR1656 PROTEIN"/>
    <property type="match status" value="1"/>
</dbReference>
<keyword evidence="5" id="KW-1185">Reference proteome</keyword>
<feature type="chain" id="PRO_5025455636" evidence="3">
    <location>
        <begin position="18"/>
        <end position="315"/>
    </location>
</feature>
<dbReference type="EMBL" id="MU001676">
    <property type="protein sequence ID" value="KAF2459007.1"/>
    <property type="molecule type" value="Genomic_DNA"/>
</dbReference>
<dbReference type="InterPro" id="IPR002594">
    <property type="entry name" value="GH12"/>
</dbReference>
<organism evidence="4 5">
    <name type="scientific">Lineolata rhizophorae</name>
    <dbReference type="NCBI Taxonomy" id="578093"/>
    <lineage>
        <taxon>Eukaryota</taxon>
        <taxon>Fungi</taxon>
        <taxon>Dikarya</taxon>
        <taxon>Ascomycota</taxon>
        <taxon>Pezizomycotina</taxon>
        <taxon>Dothideomycetes</taxon>
        <taxon>Dothideomycetes incertae sedis</taxon>
        <taxon>Lineolatales</taxon>
        <taxon>Lineolataceae</taxon>
        <taxon>Lineolata</taxon>
    </lineage>
</organism>
<evidence type="ECO:0000256" key="2">
    <source>
        <dbReference type="RuleBase" id="RU361163"/>
    </source>
</evidence>
<evidence type="ECO:0000313" key="5">
    <source>
        <dbReference type="Proteomes" id="UP000799766"/>
    </source>
</evidence>
<dbReference type="Gene3D" id="2.60.120.180">
    <property type="match status" value="1"/>
</dbReference>
<keyword evidence="2" id="KW-0119">Carbohydrate metabolism</keyword>
<evidence type="ECO:0000256" key="3">
    <source>
        <dbReference type="SAM" id="SignalP"/>
    </source>
</evidence>
<evidence type="ECO:0000313" key="4">
    <source>
        <dbReference type="EMBL" id="KAF2459007.1"/>
    </source>
</evidence>
<dbReference type="InterPro" id="IPR013320">
    <property type="entry name" value="ConA-like_dom_sf"/>
</dbReference>
<proteinExistence type="inferred from homology"/>
<comment type="similarity">
    <text evidence="1 2">Belongs to the glycosyl hydrolase 12 (cellulase H) family.</text>
</comment>
<dbReference type="OrthoDB" id="89349at2759"/>
<dbReference type="SUPFAM" id="SSF49899">
    <property type="entry name" value="Concanavalin A-like lectins/glucanases"/>
    <property type="match status" value="1"/>
</dbReference>
<dbReference type="Pfam" id="PF01670">
    <property type="entry name" value="Glyco_hydro_12"/>
    <property type="match status" value="1"/>
</dbReference>
<gene>
    <name evidence="4" type="ORF">BDY21DRAFT_318148</name>
</gene>
<dbReference type="GO" id="GO:0000272">
    <property type="term" value="P:polysaccharide catabolic process"/>
    <property type="evidence" value="ECO:0007669"/>
    <property type="project" value="UniProtKB-KW"/>
</dbReference>
<keyword evidence="4" id="KW-0430">Lectin</keyword>
<keyword evidence="2" id="KW-0624">Polysaccharide degradation</keyword>
<name>A0A6A6P5C7_9PEZI</name>
<reference evidence="4" key="1">
    <citation type="journal article" date="2020" name="Stud. Mycol.">
        <title>101 Dothideomycetes genomes: a test case for predicting lifestyles and emergence of pathogens.</title>
        <authorList>
            <person name="Haridas S."/>
            <person name="Albert R."/>
            <person name="Binder M."/>
            <person name="Bloem J."/>
            <person name="Labutti K."/>
            <person name="Salamov A."/>
            <person name="Andreopoulos B."/>
            <person name="Baker S."/>
            <person name="Barry K."/>
            <person name="Bills G."/>
            <person name="Bluhm B."/>
            <person name="Cannon C."/>
            <person name="Castanera R."/>
            <person name="Culley D."/>
            <person name="Daum C."/>
            <person name="Ezra D."/>
            <person name="Gonzalez J."/>
            <person name="Henrissat B."/>
            <person name="Kuo A."/>
            <person name="Liang C."/>
            <person name="Lipzen A."/>
            <person name="Lutzoni F."/>
            <person name="Magnuson J."/>
            <person name="Mondo S."/>
            <person name="Nolan M."/>
            <person name="Ohm R."/>
            <person name="Pangilinan J."/>
            <person name="Park H.-J."/>
            <person name="Ramirez L."/>
            <person name="Alfaro M."/>
            <person name="Sun H."/>
            <person name="Tritt A."/>
            <person name="Yoshinaga Y."/>
            <person name="Zwiers L.-H."/>
            <person name="Turgeon B."/>
            <person name="Goodwin S."/>
            <person name="Spatafora J."/>
            <person name="Crous P."/>
            <person name="Grigoriev I."/>
        </authorList>
    </citation>
    <scope>NUCLEOTIDE SEQUENCE</scope>
    <source>
        <strain evidence="4">ATCC 16933</strain>
    </source>
</reference>
<dbReference type="GO" id="GO:0008810">
    <property type="term" value="F:cellulase activity"/>
    <property type="evidence" value="ECO:0007669"/>
    <property type="project" value="InterPro"/>
</dbReference>